<name>A0A1H1LEL5_9ACTN</name>
<dbReference type="RefSeq" id="WP_157720219.1">
    <property type="nucleotide sequence ID" value="NZ_LT629749.1"/>
</dbReference>
<evidence type="ECO:0000313" key="1">
    <source>
        <dbReference type="EMBL" id="SDR72319.1"/>
    </source>
</evidence>
<organism evidence="1 2">
    <name type="scientific">Friedmanniella luteola</name>
    <dbReference type="NCBI Taxonomy" id="546871"/>
    <lineage>
        <taxon>Bacteria</taxon>
        <taxon>Bacillati</taxon>
        <taxon>Actinomycetota</taxon>
        <taxon>Actinomycetes</taxon>
        <taxon>Propionibacteriales</taxon>
        <taxon>Nocardioidaceae</taxon>
        <taxon>Friedmanniella</taxon>
    </lineage>
</organism>
<dbReference type="STRING" id="546871.SAMN04488543_0210"/>
<protein>
    <submittedName>
        <fullName evidence="1">Uncharacterized protein</fullName>
    </submittedName>
</protein>
<proteinExistence type="predicted"/>
<gene>
    <name evidence="1" type="ORF">SAMN04488543_0210</name>
</gene>
<evidence type="ECO:0000313" key="2">
    <source>
        <dbReference type="Proteomes" id="UP000199092"/>
    </source>
</evidence>
<dbReference type="AlphaFoldDB" id="A0A1H1LEL5"/>
<dbReference type="Proteomes" id="UP000199092">
    <property type="component" value="Chromosome I"/>
</dbReference>
<dbReference type="EMBL" id="LT629749">
    <property type="protein sequence ID" value="SDR72319.1"/>
    <property type="molecule type" value="Genomic_DNA"/>
</dbReference>
<accession>A0A1H1LEL5</accession>
<sequence>MAAVELLALVAEGRLLRASAPWVRPCVRPGWYWLDPAPLAQLPGRLQHRDRQLVALAVALLGETRPVAARRPRISGVAA</sequence>
<keyword evidence="2" id="KW-1185">Reference proteome</keyword>
<reference evidence="1 2" key="1">
    <citation type="submission" date="2016-10" db="EMBL/GenBank/DDBJ databases">
        <authorList>
            <person name="de Groot N.N."/>
        </authorList>
    </citation>
    <scope>NUCLEOTIDE SEQUENCE [LARGE SCALE GENOMIC DNA]</scope>
    <source>
        <strain evidence="1 2">DSM 21741</strain>
    </source>
</reference>